<keyword evidence="3 9" id="KW-0349">Heme</keyword>
<evidence type="ECO:0000256" key="2">
    <source>
        <dbReference type="ARBA" id="ARBA00010617"/>
    </source>
</evidence>
<dbReference type="InterPro" id="IPR036396">
    <property type="entry name" value="Cyt_P450_sf"/>
</dbReference>
<dbReference type="PANTHER" id="PTHR47944:SF18">
    <property type="entry name" value="FLAVONOID 3'-MONOOXYGENASE"/>
    <property type="match status" value="1"/>
</dbReference>
<proteinExistence type="inferred from homology"/>
<evidence type="ECO:0000256" key="4">
    <source>
        <dbReference type="ARBA" id="ARBA00022723"/>
    </source>
</evidence>
<sequence>MAPLIPIIDKLPSREIVLAVLLLFIARFSHSYLFRNRRPLRLPAGPKGWPIVGALPLLGDKPHEALAKMAKQYGPVMYLKMGTADMVTASTPSAAQAFLKTLDANFSSRPKITAARVTYDAEDMVFANYGPSWKLLRKLSSLHLLGGKAIEDWTWVREQEVGHILQAMCGISSRGKPVVMPEMLSCTLANILGQMIFSRRMFEPGESSPISSRTLWWRISLWQVVLTLEIIYRSFRCWDGHSIECHRMGTCRVVSILNRALEEMDKVIGRERRLYESDLPKLPYLQALCKEILRKHPSTPLIPRLAAEDCQVHGYDIPRGTRLAVNVWAIGRDPETWENPLEFMPERFLNTGKSAGISPWGNDFELILFGAGRRICAGMRFGMLLVEYILGTLVHAFDWNLPNGAYELNMDETFGLTLQKAVPLSAIVSPRLSPSAYVPYPI</sequence>
<dbReference type="GO" id="GO:0004497">
    <property type="term" value="F:monooxygenase activity"/>
    <property type="evidence" value="ECO:0007669"/>
    <property type="project" value="UniProtKB-KW"/>
</dbReference>
<evidence type="ECO:0000256" key="7">
    <source>
        <dbReference type="ARBA" id="ARBA00023004"/>
    </source>
</evidence>
<evidence type="ECO:0000313" key="11">
    <source>
        <dbReference type="EMBL" id="PKI77192.1"/>
    </source>
</evidence>
<evidence type="ECO:0000256" key="6">
    <source>
        <dbReference type="ARBA" id="ARBA00023002"/>
    </source>
</evidence>
<keyword evidence="6 10" id="KW-0560">Oxidoreductase</keyword>
<keyword evidence="7 9" id="KW-0408">Iron</keyword>
<dbReference type="InterPro" id="IPR001128">
    <property type="entry name" value="Cyt_P450"/>
</dbReference>
<feature type="binding site" description="axial binding residue" evidence="9">
    <location>
        <position position="376"/>
    </location>
    <ligand>
        <name>heme</name>
        <dbReference type="ChEBI" id="CHEBI:30413"/>
    </ligand>
    <ligandPart>
        <name>Fe</name>
        <dbReference type="ChEBI" id="CHEBI:18248"/>
    </ligandPart>
</feature>
<dbReference type="InterPro" id="IPR002401">
    <property type="entry name" value="Cyt_P450_E_grp-I"/>
</dbReference>
<evidence type="ECO:0008006" key="13">
    <source>
        <dbReference type="Google" id="ProtNLM"/>
    </source>
</evidence>
<keyword evidence="12" id="KW-1185">Reference proteome</keyword>
<evidence type="ECO:0000256" key="9">
    <source>
        <dbReference type="PIRSR" id="PIRSR602401-1"/>
    </source>
</evidence>
<dbReference type="Pfam" id="PF00067">
    <property type="entry name" value="p450"/>
    <property type="match status" value="2"/>
</dbReference>
<dbReference type="SUPFAM" id="SSF48264">
    <property type="entry name" value="Cytochrome P450"/>
    <property type="match status" value="1"/>
</dbReference>
<dbReference type="AlphaFoldDB" id="A0A2I0L920"/>
<name>A0A2I0L920_PUNGR</name>
<evidence type="ECO:0000256" key="5">
    <source>
        <dbReference type="ARBA" id="ARBA00022857"/>
    </source>
</evidence>
<reference evidence="11 12" key="1">
    <citation type="submission" date="2017-11" db="EMBL/GenBank/DDBJ databases">
        <title>De-novo sequencing of pomegranate (Punica granatum L.) genome.</title>
        <authorList>
            <person name="Akparov Z."/>
            <person name="Amiraslanov A."/>
            <person name="Hajiyeva S."/>
            <person name="Abbasov M."/>
            <person name="Kaur K."/>
            <person name="Hamwieh A."/>
            <person name="Solovyev V."/>
            <person name="Salamov A."/>
            <person name="Braich B."/>
            <person name="Kosarev P."/>
            <person name="Mahmoud A."/>
            <person name="Hajiyev E."/>
            <person name="Babayeva S."/>
            <person name="Izzatullayeva V."/>
            <person name="Mammadov A."/>
            <person name="Mammadov A."/>
            <person name="Sharifova S."/>
            <person name="Ojaghi J."/>
            <person name="Eynullazada K."/>
            <person name="Bayramov B."/>
            <person name="Abdulazimova A."/>
            <person name="Shahmuradov I."/>
        </authorList>
    </citation>
    <scope>NUCLEOTIDE SEQUENCE [LARGE SCALE GENOMIC DNA]</scope>
    <source>
        <strain evidence="12">cv. AG2017</strain>
        <tissue evidence="11">Leaf</tissue>
    </source>
</reference>
<comment type="caution">
    <text evidence="11">The sequence shown here is derived from an EMBL/GenBank/DDBJ whole genome shotgun (WGS) entry which is preliminary data.</text>
</comment>
<evidence type="ECO:0000256" key="10">
    <source>
        <dbReference type="RuleBase" id="RU000461"/>
    </source>
</evidence>
<dbReference type="PROSITE" id="PS00086">
    <property type="entry name" value="CYTOCHROME_P450"/>
    <property type="match status" value="1"/>
</dbReference>
<dbReference type="GO" id="GO:0016705">
    <property type="term" value="F:oxidoreductase activity, acting on paired donors, with incorporation or reduction of molecular oxygen"/>
    <property type="evidence" value="ECO:0007669"/>
    <property type="project" value="InterPro"/>
</dbReference>
<dbReference type="PANTHER" id="PTHR47944">
    <property type="entry name" value="CYTOCHROME P450 98A9"/>
    <property type="match status" value="1"/>
</dbReference>
<evidence type="ECO:0000313" key="12">
    <source>
        <dbReference type="Proteomes" id="UP000233551"/>
    </source>
</evidence>
<evidence type="ECO:0000256" key="1">
    <source>
        <dbReference type="ARBA" id="ARBA00001971"/>
    </source>
</evidence>
<gene>
    <name evidence="11" type="ORF">CRG98_002402</name>
</gene>
<protein>
    <recommendedName>
        <fullName evidence="13">Flavonoid 3',5'-hydroxylase</fullName>
    </recommendedName>
</protein>
<keyword evidence="4 9" id="KW-0479">Metal-binding</keyword>
<accession>A0A2I0L920</accession>
<dbReference type="Proteomes" id="UP000233551">
    <property type="component" value="Unassembled WGS sequence"/>
</dbReference>
<keyword evidence="8 10" id="KW-0503">Monooxygenase</keyword>
<dbReference type="GO" id="GO:0005506">
    <property type="term" value="F:iron ion binding"/>
    <property type="evidence" value="ECO:0007669"/>
    <property type="project" value="InterPro"/>
</dbReference>
<dbReference type="STRING" id="22663.A0A2I0L920"/>
<evidence type="ECO:0000256" key="3">
    <source>
        <dbReference type="ARBA" id="ARBA00022617"/>
    </source>
</evidence>
<dbReference type="Gene3D" id="1.10.630.10">
    <property type="entry name" value="Cytochrome P450"/>
    <property type="match status" value="2"/>
</dbReference>
<evidence type="ECO:0000256" key="8">
    <source>
        <dbReference type="ARBA" id="ARBA00023033"/>
    </source>
</evidence>
<comment type="cofactor">
    <cofactor evidence="1 9">
        <name>heme</name>
        <dbReference type="ChEBI" id="CHEBI:30413"/>
    </cofactor>
</comment>
<dbReference type="EMBL" id="PGOL01000103">
    <property type="protein sequence ID" value="PKI77192.1"/>
    <property type="molecule type" value="Genomic_DNA"/>
</dbReference>
<keyword evidence="5" id="KW-0521">NADP</keyword>
<dbReference type="InterPro" id="IPR017972">
    <property type="entry name" value="Cyt_P450_CS"/>
</dbReference>
<comment type="similarity">
    <text evidence="2 10">Belongs to the cytochrome P450 family.</text>
</comment>
<organism evidence="11 12">
    <name type="scientific">Punica granatum</name>
    <name type="common">Pomegranate</name>
    <dbReference type="NCBI Taxonomy" id="22663"/>
    <lineage>
        <taxon>Eukaryota</taxon>
        <taxon>Viridiplantae</taxon>
        <taxon>Streptophyta</taxon>
        <taxon>Embryophyta</taxon>
        <taxon>Tracheophyta</taxon>
        <taxon>Spermatophyta</taxon>
        <taxon>Magnoliopsida</taxon>
        <taxon>eudicotyledons</taxon>
        <taxon>Gunneridae</taxon>
        <taxon>Pentapetalae</taxon>
        <taxon>rosids</taxon>
        <taxon>malvids</taxon>
        <taxon>Myrtales</taxon>
        <taxon>Lythraceae</taxon>
        <taxon>Punica</taxon>
    </lineage>
</organism>
<dbReference type="PRINTS" id="PR00463">
    <property type="entry name" value="EP450I"/>
</dbReference>
<dbReference type="GO" id="GO:0020037">
    <property type="term" value="F:heme binding"/>
    <property type="evidence" value="ECO:0007669"/>
    <property type="project" value="InterPro"/>
</dbReference>